<dbReference type="InterPro" id="IPR042099">
    <property type="entry name" value="ANL_N_sf"/>
</dbReference>
<dbReference type="GO" id="GO:0031956">
    <property type="term" value="F:medium-chain fatty acid-CoA ligase activity"/>
    <property type="evidence" value="ECO:0007669"/>
    <property type="project" value="TreeGrafter"/>
</dbReference>
<feature type="non-terminal residue" evidence="5">
    <location>
        <position position="1"/>
    </location>
</feature>
<dbReference type="PANTHER" id="PTHR43201:SF5">
    <property type="entry name" value="MEDIUM-CHAIN ACYL-COA LIGASE ACSF2, MITOCHONDRIAL"/>
    <property type="match status" value="1"/>
</dbReference>
<protein>
    <submittedName>
        <fullName evidence="5">AMP-binding protein</fullName>
    </submittedName>
</protein>
<evidence type="ECO:0000313" key="6">
    <source>
        <dbReference type="Proteomes" id="UP000414364"/>
    </source>
</evidence>
<dbReference type="InterPro" id="IPR045851">
    <property type="entry name" value="AMP-bd_C_sf"/>
</dbReference>
<evidence type="ECO:0000313" key="5">
    <source>
        <dbReference type="EMBL" id="MQS77322.1"/>
    </source>
</evidence>
<comment type="similarity">
    <text evidence="1">Belongs to the ATP-dependent AMP-binding enzyme family.</text>
</comment>
<dbReference type="InterPro" id="IPR025110">
    <property type="entry name" value="AMP-bd_C"/>
</dbReference>
<dbReference type="GO" id="GO:0006631">
    <property type="term" value="P:fatty acid metabolic process"/>
    <property type="evidence" value="ECO:0007669"/>
    <property type="project" value="TreeGrafter"/>
</dbReference>
<evidence type="ECO:0000259" key="3">
    <source>
        <dbReference type="Pfam" id="PF00501"/>
    </source>
</evidence>
<evidence type="ECO:0000256" key="1">
    <source>
        <dbReference type="ARBA" id="ARBA00006432"/>
    </source>
</evidence>
<reference evidence="5 6" key="1">
    <citation type="journal article" date="2019" name="Syst. Appl. Microbiol.">
        <title>Polyphasic characterization of two novel Lactobacillus spp. isolated from blown salami packages: Description of Lactobacillus halodurans sp. nov. and Lactobacillus salsicarnum sp. nov.</title>
        <authorList>
            <person name="Schuster J.A."/>
            <person name="Klingl A."/>
            <person name="Vogel R.F."/>
            <person name="Ehrmann M.A."/>
        </authorList>
    </citation>
    <scope>NUCLEOTIDE SEQUENCE [LARGE SCALE GENOMIC DNA]</scope>
    <source>
        <strain evidence="5 6">TMW 1.2172</strain>
    </source>
</reference>
<dbReference type="Pfam" id="PF00501">
    <property type="entry name" value="AMP-binding"/>
    <property type="match status" value="1"/>
</dbReference>
<evidence type="ECO:0000259" key="4">
    <source>
        <dbReference type="Pfam" id="PF13193"/>
    </source>
</evidence>
<sequence>SFALPLDKLTAFQTRFHTRILEGYGMTETASQCTINPFDAPKVGSAGKAFKTDVAIMNDGKIMNSANRIGEIVVRGDHVISDYLDPHPDAFQDGWFLTGDLGYLDEDGYLFVKGRKKDIINHGGEKVAPAQVENSLSQLSFVKEISVIGTPDTLYGEAVTAVVISQGIQSEDLERQKIMAHARATLANYEQPTRIFFVQDYPRNATGKVIRLKLREQVMSTLLGRVG</sequence>
<accession>A0A5P0ZT45</accession>
<name>A0A5P0ZT45_9LACO</name>
<organism evidence="5 6">
    <name type="scientific">Companilactobacillus halodurans</name>
    <dbReference type="NCBI Taxonomy" id="2584183"/>
    <lineage>
        <taxon>Bacteria</taxon>
        <taxon>Bacillati</taxon>
        <taxon>Bacillota</taxon>
        <taxon>Bacilli</taxon>
        <taxon>Lactobacillales</taxon>
        <taxon>Lactobacillaceae</taxon>
        <taxon>Companilactobacillus</taxon>
    </lineage>
</organism>
<dbReference type="RefSeq" id="WP_153387142.1">
    <property type="nucleotide sequence ID" value="NZ_VDFP01000186.1"/>
</dbReference>
<feature type="domain" description="AMP-dependent synthetase/ligase" evidence="3">
    <location>
        <begin position="4"/>
        <end position="84"/>
    </location>
</feature>
<keyword evidence="2" id="KW-0436">Ligase</keyword>
<dbReference type="AlphaFoldDB" id="A0A5P0ZT45"/>
<gene>
    <name evidence="5" type="ORF">FHL06_13480</name>
</gene>
<dbReference type="InterPro" id="IPR000873">
    <property type="entry name" value="AMP-dep_synth/lig_dom"/>
</dbReference>
<dbReference type="Pfam" id="PF13193">
    <property type="entry name" value="AMP-binding_C"/>
    <property type="match status" value="1"/>
</dbReference>
<dbReference type="EMBL" id="VDFP01000186">
    <property type="protein sequence ID" value="MQS77322.1"/>
    <property type="molecule type" value="Genomic_DNA"/>
</dbReference>
<dbReference type="Proteomes" id="UP000414364">
    <property type="component" value="Unassembled WGS sequence"/>
</dbReference>
<dbReference type="SUPFAM" id="SSF56801">
    <property type="entry name" value="Acetyl-CoA synthetase-like"/>
    <property type="match status" value="1"/>
</dbReference>
<feature type="domain" description="AMP-binding enzyme C-terminal" evidence="4">
    <location>
        <begin position="131"/>
        <end position="208"/>
    </location>
</feature>
<dbReference type="Gene3D" id="3.30.300.30">
    <property type="match status" value="1"/>
</dbReference>
<proteinExistence type="inferred from homology"/>
<comment type="caution">
    <text evidence="5">The sequence shown here is derived from an EMBL/GenBank/DDBJ whole genome shotgun (WGS) entry which is preliminary data.</text>
</comment>
<dbReference type="Gene3D" id="3.40.50.12780">
    <property type="entry name" value="N-terminal domain of ligase-like"/>
    <property type="match status" value="1"/>
</dbReference>
<evidence type="ECO:0000256" key="2">
    <source>
        <dbReference type="ARBA" id="ARBA00022598"/>
    </source>
</evidence>
<dbReference type="PANTHER" id="PTHR43201">
    <property type="entry name" value="ACYL-COA SYNTHETASE"/>
    <property type="match status" value="1"/>
</dbReference>